<dbReference type="Proteomes" id="UP000019146">
    <property type="component" value="Chromosome 1"/>
</dbReference>
<name>A0A0P0R8F1_9BURK</name>
<evidence type="ECO:0000256" key="1">
    <source>
        <dbReference type="SAM" id="Phobius"/>
    </source>
</evidence>
<evidence type="ECO:0000313" key="2">
    <source>
        <dbReference type="EMBL" id="ALL64324.1"/>
    </source>
</evidence>
<dbReference type="KEGG" id="bcai:K788_0007812"/>
<gene>
    <name evidence="2" type="ORF">K788_0007812</name>
</gene>
<reference evidence="2 3" key="1">
    <citation type="journal article" date="2014" name="Genome Announc.">
        <title>Draft Genome Sequence of the Haloacid-Degrading Burkholderia caribensis Strain MBA4.</title>
        <authorList>
            <person name="Pan Y."/>
            <person name="Kong K.F."/>
            <person name="Tsang J.S."/>
        </authorList>
    </citation>
    <scope>NUCLEOTIDE SEQUENCE [LARGE SCALE GENOMIC DNA]</scope>
    <source>
        <strain evidence="2 3">MBA4</strain>
    </source>
</reference>
<dbReference type="EMBL" id="CP012746">
    <property type="protein sequence ID" value="ALL64324.1"/>
    <property type="molecule type" value="Genomic_DNA"/>
</dbReference>
<accession>A0A0P0R8F1</accession>
<feature type="transmembrane region" description="Helical" evidence="1">
    <location>
        <begin position="21"/>
        <end position="38"/>
    </location>
</feature>
<evidence type="ECO:0000313" key="3">
    <source>
        <dbReference type="Proteomes" id="UP000019146"/>
    </source>
</evidence>
<keyword evidence="1" id="KW-0472">Membrane</keyword>
<sequence length="39" mass="4502">MRARWNIGAHGLSQDELSQRFACALCVRFITVVWQVLLL</sequence>
<keyword evidence="1" id="KW-0812">Transmembrane</keyword>
<organism evidence="2 3">
    <name type="scientific">Paraburkholderia caribensis MBA4</name>
    <dbReference type="NCBI Taxonomy" id="1323664"/>
    <lineage>
        <taxon>Bacteria</taxon>
        <taxon>Pseudomonadati</taxon>
        <taxon>Pseudomonadota</taxon>
        <taxon>Betaproteobacteria</taxon>
        <taxon>Burkholderiales</taxon>
        <taxon>Burkholderiaceae</taxon>
        <taxon>Paraburkholderia</taxon>
    </lineage>
</organism>
<protein>
    <submittedName>
        <fullName evidence="2">Uncharacterized protein</fullName>
    </submittedName>
</protein>
<dbReference type="AlphaFoldDB" id="A0A0P0R8F1"/>
<proteinExistence type="predicted"/>
<keyword evidence="1" id="KW-1133">Transmembrane helix</keyword>